<keyword evidence="1" id="KW-0233">DNA recombination</keyword>
<dbReference type="InterPro" id="IPR011010">
    <property type="entry name" value="DNA_brk_join_enz"/>
</dbReference>
<protein>
    <submittedName>
        <fullName evidence="2">Integrase</fullName>
    </submittedName>
</protein>
<dbReference type="PATRIC" id="fig|821.40.peg.1763"/>
<evidence type="ECO:0000313" key="2">
    <source>
        <dbReference type="EMBL" id="ALK84084.1"/>
    </source>
</evidence>
<dbReference type="AlphaFoldDB" id="A0A0P0LPU9"/>
<dbReference type="GO" id="GO:0015074">
    <property type="term" value="P:DNA integration"/>
    <property type="evidence" value="ECO:0007669"/>
    <property type="project" value="InterPro"/>
</dbReference>
<reference evidence="3" key="1">
    <citation type="submission" date="2015-10" db="EMBL/GenBank/DDBJ databases">
        <title>Extensive mobilome-driven genome diversification in gut-associated Bacteroides vulgatus mpk.</title>
        <authorList>
            <person name="Beier S."/>
            <person name="Lange A."/>
            <person name="Huson D.H."/>
            <person name="Frick J.-S."/>
            <person name="Autenrieth I.B."/>
        </authorList>
    </citation>
    <scope>NUCLEOTIDE SEQUENCE [LARGE SCALE GENOMIC DNA]</scope>
    <source>
        <strain evidence="3">mpk</strain>
    </source>
</reference>
<dbReference type="InterPro" id="IPR013762">
    <property type="entry name" value="Integrase-like_cat_sf"/>
</dbReference>
<dbReference type="Proteomes" id="UP000061587">
    <property type="component" value="Chromosome"/>
</dbReference>
<dbReference type="EMBL" id="CP013020">
    <property type="protein sequence ID" value="ALK84084.1"/>
    <property type="molecule type" value="Genomic_DNA"/>
</dbReference>
<accession>A0A0P0LPU9</accession>
<evidence type="ECO:0000256" key="1">
    <source>
        <dbReference type="ARBA" id="ARBA00023172"/>
    </source>
</evidence>
<gene>
    <name evidence="2" type="ORF">BvMPK_1477</name>
</gene>
<dbReference type="SUPFAM" id="SSF56349">
    <property type="entry name" value="DNA breaking-rejoining enzymes"/>
    <property type="match status" value="1"/>
</dbReference>
<name>A0A0P0LPU9_PHOVU</name>
<reference evidence="2 3" key="2">
    <citation type="journal article" date="2016" name="Genome Biol. Evol.">
        <title>Extensive mobilome-driven genome diversification in mouse gut-associated Bacteroides vulgatus mpk.</title>
        <authorList>
            <person name="Lange A."/>
            <person name="Beier S."/>
            <person name="Steimle A."/>
            <person name="Autenrieth I.B."/>
            <person name="Huson D.H."/>
            <person name="Frick J.S."/>
        </authorList>
    </citation>
    <scope>NUCLEOTIDE SEQUENCE [LARGE SCALE GENOMIC DNA]</scope>
    <source>
        <strain evidence="3">mpk</strain>
    </source>
</reference>
<organism evidence="2 3">
    <name type="scientific">Phocaeicola vulgatus</name>
    <name type="common">Bacteroides vulgatus</name>
    <dbReference type="NCBI Taxonomy" id="821"/>
    <lineage>
        <taxon>Bacteria</taxon>
        <taxon>Pseudomonadati</taxon>
        <taxon>Bacteroidota</taxon>
        <taxon>Bacteroidia</taxon>
        <taxon>Bacteroidales</taxon>
        <taxon>Bacteroidaceae</taxon>
        <taxon>Phocaeicola</taxon>
    </lineage>
</organism>
<proteinExistence type="predicted"/>
<dbReference type="GO" id="GO:0006310">
    <property type="term" value="P:DNA recombination"/>
    <property type="evidence" value="ECO:0007669"/>
    <property type="project" value="UniProtKB-KW"/>
</dbReference>
<dbReference type="Gene3D" id="1.10.443.10">
    <property type="entry name" value="Intergrase catalytic core"/>
    <property type="match status" value="1"/>
</dbReference>
<dbReference type="GO" id="GO:0003677">
    <property type="term" value="F:DNA binding"/>
    <property type="evidence" value="ECO:0007669"/>
    <property type="project" value="InterPro"/>
</dbReference>
<sequence>MRYMIYLVNVNLKRVAKKISISEDITFYAARHTYASMLYHNGVSMSLIAQNMGRDVANIETYLKEFDVQKIIDANEVIWKLKDPNFPKIDEP</sequence>
<evidence type="ECO:0000313" key="3">
    <source>
        <dbReference type="Proteomes" id="UP000061587"/>
    </source>
</evidence>